<dbReference type="AlphaFoldDB" id="D4CW88"/>
<dbReference type="eggNOG" id="ENOG5033PUX">
    <property type="taxonomic scope" value="Bacteria"/>
</dbReference>
<evidence type="ECO:0008006" key="3">
    <source>
        <dbReference type="Google" id="ProtNLM"/>
    </source>
</evidence>
<dbReference type="EMBL" id="ACJY01000087">
    <property type="protein sequence ID" value="EFE86382.1"/>
    <property type="molecule type" value="Genomic_DNA"/>
</dbReference>
<protein>
    <recommendedName>
        <fullName evidence="3">BdrN protein</fullName>
    </recommendedName>
</protein>
<dbReference type="HOGENOM" id="CLU_1737906_0_0_0"/>
<dbReference type="RefSeq" id="WP_005973874.1">
    <property type="nucleotide sequence ID" value="NZ_GG665898.1"/>
</dbReference>
<dbReference type="Proteomes" id="UP000003748">
    <property type="component" value="Unassembled WGS sequence"/>
</dbReference>
<proteinExistence type="predicted"/>
<dbReference type="GeneID" id="78419909"/>
<dbReference type="STRING" id="546275.FUSPEROL_01697"/>
<comment type="caution">
    <text evidence="1">The sequence shown here is derived from an EMBL/GenBank/DDBJ whole genome shotgun (WGS) entry which is preliminary data.</text>
</comment>
<sequence>MVWLNSNSAGKQNYLELRLNAPKGERILLDFNPLKTSDVPNWEAKWKDWHCYNNPLRIYLQDYEILLPYFKKIYPLVDASDGTLRQELDFCFDNWIEKNDWLKIIDEIENNLEHNLEHVSDSERKFLSDFIKWLKEALKYTTITVVEGNL</sequence>
<accession>D4CW88</accession>
<dbReference type="OrthoDB" id="89542at2"/>
<name>D4CW88_9FUSO</name>
<evidence type="ECO:0000313" key="1">
    <source>
        <dbReference type="EMBL" id="EFE86382.1"/>
    </source>
</evidence>
<gene>
    <name evidence="1" type="ORF">FUSPEROL_01697</name>
</gene>
<evidence type="ECO:0000313" key="2">
    <source>
        <dbReference type="Proteomes" id="UP000003748"/>
    </source>
</evidence>
<organism evidence="1 2">
    <name type="scientific">Fusobacterium periodonticum ATCC 33693</name>
    <dbReference type="NCBI Taxonomy" id="546275"/>
    <lineage>
        <taxon>Bacteria</taxon>
        <taxon>Fusobacteriati</taxon>
        <taxon>Fusobacteriota</taxon>
        <taxon>Fusobacteriia</taxon>
        <taxon>Fusobacteriales</taxon>
        <taxon>Fusobacteriaceae</taxon>
        <taxon>Fusobacterium</taxon>
    </lineage>
</organism>
<reference evidence="1 2" key="1">
    <citation type="submission" date="2010-02" db="EMBL/GenBank/DDBJ databases">
        <authorList>
            <person name="Weinstock G."/>
            <person name="Sodergren E."/>
            <person name="Clifton S."/>
            <person name="Fulton L."/>
            <person name="Fulton B."/>
            <person name="Courtney L."/>
            <person name="Fronick C."/>
            <person name="Harrison M."/>
            <person name="Strong C."/>
            <person name="Farmer C."/>
            <person name="Delahaunty K."/>
            <person name="Markovic C."/>
            <person name="Hall O."/>
            <person name="Minx P."/>
            <person name="Tomlinson C."/>
            <person name="Mitreva M."/>
            <person name="Nelson J."/>
            <person name="Hou S."/>
            <person name="Wollam A."/>
            <person name="Pepin K.H."/>
            <person name="Johnson M."/>
            <person name="Bhonagiri V."/>
            <person name="Zhang X."/>
            <person name="Suruliraj S."/>
            <person name="Warren W."/>
            <person name="Chinwalla A."/>
            <person name="Mardis E.R."/>
            <person name="Wilson R.K."/>
        </authorList>
    </citation>
    <scope>NUCLEOTIDE SEQUENCE [LARGE SCALE GENOMIC DNA]</scope>
    <source>
        <strain evidence="1 2">ATCC 33693</strain>
    </source>
</reference>